<proteinExistence type="predicted"/>
<dbReference type="Pfam" id="PF01850">
    <property type="entry name" value="PIN"/>
    <property type="match status" value="1"/>
</dbReference>
<dbReference type="InterPro" id="IPR029060">
    <property type="entry name" value="PIN-like_dom_sf"/>
</dbReference>
<evidence type="ECO:0000313" key="2">
    <source>
        <dbReference type="EMBL" id="VFJ64708.1"/>
    </source>
</evidence>
<reference evidence="2" key="1">
    <citation type="submission" date="2019-02" db="EMBL/GenBank/DDBJ databases">
        <authorList>
            <person name="Gruber-Vodicka R. H."/>
            <person name="Seah K. B. B."/>
        </authorList>
    </citation>
    <scope>NUCLEOTIDE SEQUENCE</scope>
    <source>
        <strain evidence="2">BECK_DK47</strain>
    </source>
</reference>
<dbReference type="Gene3D" id="3.40.50.1010">
    <property type="entry name" value="5'-nuclease"/>
    <property type="match status" value="1"/>
</dbReference>
<protein>
    <submittedName>
        <fullName evidence="2">Predicted nucleic acid-binding protein, contains PIN domain</fullName>
    </submittedName>
</protein>
<sequence length="213" mass="24030">MDVRSFTAGTPFSLRNAVRHAAGEVDAGCGAWKDSNWSTFEGRGLSIRAPDYSQILDMKQRIYIETSIPSSYYTLRADEESRTVMNWTRRWWSETAPNFTLVTGPPVIAELRQGACAAATEQRLSLLNDAELLDTTDHVREVANIYIKKRVMPKDPNGDALHLALASAHRVDVLLTWNCQHLANPNKMEHIRRVNHELGLPMPLLMTPLNYLS</sequence>
<dbReference type="SUPFAM" id="SSF88723">
    <property type="entry name" value="PIN domain-like"/>
    <property type="match status" value="1"/>
</dbReference>
<organism evidence="2">
    <name type="scientific">Candidatus Kentrum sp. DK</name>
    <dbReference type="NCBI Taxonomy" id="2126562"/>
    <lineage>
        <taxon>Bacteria</taxon>
        <taxon>Pseudomonadati</taxon>
        <taxon>Pseudomonadota</taxon>
        <taxon>Gammaproteobacteria</taxon>
        <taxon>Candidatus Kentrum</taxon>
    </lineage>
</organism>
<accession>A0A450TCU4</accession>
<dbReference type="InterPro" id="IPR002716">
    <property type="entry name" value="PIN_dom"/>
</dbReference>
<dbReference type="EMBL" id="CAADEX010000139">
    <property type="protein sequence ID" value="VFJ64708.1"/>
    <property type="molecule type" value="Genomic_DNA"/>
</dbReference>
<name>A0A450TCU4_9GAMM</name>
<dbReference type="CDD" id="cd18687">
    <property type="entry name" value="PIN_VapC-like"/>
    <property type="match status" value="1"/>
</dbReference>
<gene>
    <name evidence="2" type="ORF">BECKDK2373B_GA0170837_11399</name>
</gene>
<evidence type="ECO:0000259" key="1">
    <source>
        <dbReference type="Pfam" id="PF01850"/>
    </source>
</evidence>
<feature type="domain" description="PIN" evidence="1">
    <location>
        <begin position="62"/>
        <end position="176"/>
    </location>
</feature>
<dbReference type="AlphaFoldDB" id="A0A450TCU4"/>